<sequence>MSRRPDGTHPLFGGTVLCQRQNRASVTALSAAGSSGSAKQSASCGWSEGAPPQRAWVRLDSGVTPTSTMARKFVSGINGKLDFDFACNRGHGFGEAHLHGLLIEIIASNINPRTHNILPSYPAPEIQRADAGAGRKREIDFAVVTRSDEPRPLLCVEAKWAGSSHARAENVLYDVARLALISQENPETECLFVLAGGKSAVAKLFETGVLAVHGSGASGRRLIRHPQRPGESTYYLRSGPGYTTTLPHAMQVKLAGKLPVVPARVRSKLYRPPHSGAPDWAVYVWRIAGRAR</sequence>
<organism evidence="2 3">
    <name type="scientific">Nocardioides dokdonensis FR1436</name>
    <dbReference type="NCBI Taxonomy" id="1300347"/>
    <lineage>
        <taxon>Bacteria</taxon>
        <taxon>Bacillati</taxon>
        <taxon>Actinomycetota</taxon>
        <taxon>Actinomycetes</taxon>
        <taxon>Propionibacteriales</taxon>
        <taxon>Nocardioidaceae</taxon>
        <taxon>Nocardioides</taxon>
    </lineage>
</organism>
<evidence type="ECO:0000313" key="3">
    <source>
        <dbReference type="Proteomes" id="UP000077868"/>
    </source>
</evidence>
<keyword evidence="3" id="KW-1185">Reference proteome</keyword>
<evidence type="ECO:0000313" key="2">
    <source>
        <dbReference type="EMBL" id="ANH37446.1"/>
    </source>
</evidence>
<feature type="compositionally biased region" description="Low complexity" evidence="1">
    <location>
        <begin position="29"/>
        <end position="45"/>
    </location>
</feature>
<dbReference type="PATRIC" id="fig|1300347.3.peg.1001"/>
<feature type="region of interest" description="Disordered" evidence="1">
    <location>
        <begin position="29"/>
        <end position="50"/>
    </location>
</feature>
<reference evidence="2 3" key="1">
    <citation type="submission" date="2016-03" db="EMBL/GenBank/DDBJ databases">
        <title>Complete genome sequence of a soil Actinobacterium, Nocardioides dokdonensis FR1436.</title>
        <authorList>
            <person name="Kwon S.-K."/>
            <person name="Kim K."/>
            <person name="Kim J.F."/>
        </authorList>
    </citation>
    <scope>NUCLEOTIDE SEQUENCE [LARGE SCALE GENOMIC DNA]</scope>
    <source>
        <strain evidence="2 3">FR1436</strain>
    </source>
</reference>
<dbReference type="AlphaFoldDB" id="A0A1A9GHA6"/>
<dbReference type="Proteomes" id="UP000077868">
    <property type="component" value="Chromosome"/>
</dbReference>
<name>A0A1A9GHA6_9ACTN</name>
<proteinExistence type="predicted"/>
<protein>
    <submittedName>
        <fullName evidence="2">Uncharacterized protein</fullName>
    </submittedName>
</protein>
<evidence type="ECO:0000256" key="1">
    <source>
        <dbReference type="SAM" id="MobiDB-lite"/>
    </source>
</evidence>
<accession>A0A1A9GHA6</accession>
<dbReference type="KEGG" id="ndk:I601_1004"/>
<gene>
    <name evidence="2" type="ORF">I601_1004</name>
</gene>
<dbReference type="EMBL" id="CP015079">
    <property type="protein sequence ID" value="ANH37446.1"/>
    <property type="molecule type" value="Genomic_DNA"/>
</dbReference>